<dbReference type="Proteomes" id="UP000507470">
    <property type="component" value="Unassembled WGS sequence"/>
</dbReference>
<dbReference type="InterPro" id="IPR001876">
    <property type="entry name" value="Znf_RanBP2"/>
</dbReference>
<dbReference type="InterPro" id="IPR036028">
    <property type="entry name" value="SH3-like_dom_sf"/>
</dbReference>
<protein>
    <submittedName>
        <fullName evidence="14">GTPase IMAP family member 4,GTPase IMAP family member 7</fullName>
    </submittedName>
</protein>
<feature type="domain" description="AIG1-type G" evidence="13">
    <location>
        <begin position="796"/>
        <end position="1000"/>
    </location>
</feature>
<dbReference type="AlphaFoldDB" id="A0A6J8CW59"/>
<dbReference type="SUPFAM" id="SSF50044">
    <property type="entry name" value="SH3-domain"/>
    <property type="match status" value="3"/>
</dbReference>
<dbReference type="Pfam" id="PF18738">
    <property type="entry name" value="HEPN_DZIP3"/>
    <property type="match status" value="1"/>
</dbReference>
<gene>
    <name evidence="14" type="ORF">MCOR_34003</name>
</gene>
<dbReference type="InterPro" id="IPR001452">
    <property type="entry name" value="SH3_domain"/>
</dbReference>
<keyword evidence="4" id="KW-0547">Nucleotide-binding</keyword>
<dbReference type="PROSITE" id="PS51720">
    <property type="entry name" value="G_AIG1"/>
    <property type="match status" value="1"/>
</dbReference>
<dbReference type="EMBL" id="CACVKT020006085">
    <property type="protein sequence ID" value="CAC5399766.1"/>
    <property type="molecule type" value="Genomic_DNA"/>
</dbReference>
<dbReference type="SUPFAM" id="SSF52540">
    <property type="entry name" value="P-loop containing nucleoside triphosphate hydrolases"/>
    <property type="match status" value="1"/>
</dbReference>
<dbReference type="PANTHER" id="PTHR10903">
    <property type="entry name" value="GTPASE, IMAP FAMILY MEMBER-RELATED"/>
    <property type="match status" value="1"/>
</dbReference>
<evidence type="ECO:0000259" key="13">
    <source>
        <dbReference type="PROSITE" id="PS51720"/>
    </source>
</evidence>
<evidence type="ECO:0000256" key="5">
    <source>
        <dbReference type="ARBA" id="ARBA00022771"/>
    </source>
</evidence>
<evidence type="ECO:0000313" key="15">
    <source>
        <dbReference type="Proteomes" id="UP000507470"/>
    </source>
</evidence>
<dbReference type="Pfam" id="PF07653">
    <property type="entry name" value="SH3_2"/>
    <property type="match status" value="2"/>
</dbReference>
<evidence type="ECO:0000256" key="2">
    <source>
        <dbReference type="ARBA" id="ARBA00022443"/>
    </source>
</evidence>
<evidence type="ECO:0000313" key="14">
    <source>
        <dbReference type="EMBL" id="CAC5399766.1"/>
    </source>
</evidence>
<dbReference type="InterPro" id="IPR041249">
    <property type="entry name" value="HEPN_DZIP3"/>
</dbReference>
<name>A0A6J8CW59_MYTCO</name>
<keyword evidence="2 8" id="KW-0728">SH3 domain</keyword>
<dbReference type="Gene3D" id="3.40.50.300">
    <property type="entry name" value="P-loop containing nucleotide triphosphate hydrolases"/>
    <property type="match status" value="1"/>
</dbReference>
<evidence type="ECO:0000259" key="12">
    <source>
        <dbReference type="PROSITE" id="PS50199"/>
    </source>
</evidence>
<evidence type="ECO:0000256" key="7">
    <source>
        <dbReference type="ARBA" id="ARBA00023134"/>
    </source>
</evidence>
<dbReference type="InterPro" id="IPR027417">
    <property type="entry name" value="P-loop_NTPase"/>
</dbReference>
<dbReference type="InterPro" id="IPR045058">
    <property type="entry name" value="GIMA/IAN/Toc"/>
</dbReference>
<evidence type="ECO:0000256" key="9">
    <source>
        <dbReference type="PROSITE-ProRule" id="PRU00322"/>
    </source>
</evidence>
<dbReference type="OrthoDB" id="431287at2759"/>
<evidence type="ECO:0000256" key="6">
    <source>
        <dbReference type="ARBA" id="ARBA00022833"/>
    </source>
</evidence>
<dbReference type="GO" id="GO:0008270">
    <property type="term" value="F:zinc ion binding"/>
    <property type="evidence" value="ECO:0007669"/>
    <property type="project" value="UniProtKB-KW"/>
</dbReference>
<dbReference type="SMART" id="SM00326">
    <property type="entry name" value="SH3"/>
    <property type="match status" value="3"/>
</dbReference>
<dbReference type="Gene3D" id="2.30.30.40">
    <property type="entry name" value="SH3 Domains"/>
    <property type="match status" value="3"/>
</dbReference>
<dbReference type="PANTHER" id="PTHR10903:SF170">
    <property type="entry name" value="GTPASE IMAP FAMILY MEMBER 7"/>
    <property type="match status" value="1"/>
</dbReference>
<dbReference type="PROSITE" id="PS50002">
    <property type="entry name" value="SH3"/>
    <property type="match status" value="3"/>
</dbReference>
<accession>A0A6J8CW59</accession>
<reference evidence="14 15" key="1">
    <citation type="submission" date="2020-06" db="EMBL/GenBank/DDBJ databases">
        <authorList>
            <person name="Li R."/>
            <person name="Bekaert M."/>
        </authorList>
    </citation>
    <scope>NUCLEOTIDE SEQUENCE [LARGE SCALE GENOMIC DNA]</scope>
    <source>
        <strain evidence="15">wild</strain>
    </source>
</reference>
<feature type="region of interest" description="Disordered" evidence="10">
    <location>
        <begin position="629"/>
        <end position="652"/>
    </location>
</feature>
<evidence type="ECO:0000256" key="10">
    <source>
        <dbReference type="SAM" id="MobiDB-lite"/>
    </source>
</evidence>
<proteinExistence type="inferred from homology"/>
<keyword evidence="7" id="KW-0342">GTP-binding</keyword>
<evidence type="ECO:0000256" key="8">
    <source>
        <dbReference type="PROSITE-ProRule" id="PRU00192"/>
    </source>
</evidence>
<keyword evidence="6" id="KW-0862">Zinc</keyword>
<dbReference type="PROSITE" id="PS50199">
    <property type="entry name" value="ZF_RANBP2_2"/>
    <property type="match status" value="1"/>
</dbReference>
<keyword evidence="15" id="KW-1185">Reference proteome</keyword>
<keyword evidence="3" id="KW-0479">Metal-binding</keyword>
<dbReference type="InterPro" id="IPR006703">
    <property type="entry name" value="G_AIG1"/>
</dbReference>
<keyword evidence="5 9" id="KW-0863">Zinc-finger</keyword>
<dbReference type="CDD" id="cd01852">
    <property type="entry name" value="AIG1"/>
    <property type="match status" value="1"/>
</dbReference>
<feature type="domain" description="RanBP2-type" evidence="12">
    <location>
        <begin position="1"/>
        <end position="27"/>
    </location>
</feature>
<dbReference type="Pfam" id="PF04548">
    <property type="entry name" value="AIG1"/>
    <property type="match status" value="1"/>
</dbReference>
<evidence type="ECO:0000256" key="3">
    <source>
        <dbReference type="ARBA" id="ARBA00022723"/>
    </source>
</evidence>
<feature type="domain" description="SH3" evidence="11">
    <location>
        <begin position="575"/>
        <end position="638"/>
    </location>
</feature>
<feature type="domain" description="SH3" evidence="11">
    <location>
        <begin position="31"/>
        <end position="91"/>
    </location>
</feature>
<feature type="domain" description="SH3" evidence="11">
    <location>
        <begin position="511"/>
        <end position="572"/>
    </location>
</feature>
<dbReference type="GO" id="GO:0005525">
    <property type="term" value="F:GTP binding"/>
    <property type="evidence" value="ECO:0007669"/>
    <property type="project" value="UniProtKB-KW"/>
</dbReference>
<organism evidence="14 15">
    <name type="scientific">Mytilus coruscus</name>
    <name type="common">Sea mussel</name>
    <dbReference type="NCBI Taxonomy" id="42192"/>
    <lineage>
        <taxon>Eukaryota</taxon>
        <taxon>Metazoa</taxon>
        <taxon>Spiralia</taxon>
        <taxon>Lophotrochozoa</taxon>
        <taxon>Mollusca</taxon>
        <taxon>Bivalvia</taxon>
        <taxon>Autobranchia</taxon>
        <taxon>Pteriomorphia</taxon>
        <taxon>Mytilida</taxon>
        <taxon>Mytiloidea</taxon>
        <taxon>Mytilidae</taxon>
        <taxon>Mytilinae</taxon>
        <taxon>Mytilus</taxon>
    </lineage>
</organism>
<evidence type="ECO:0000256" key="1">
    <source>
        <dbReference type="ARBA" id="ARBA00008535"/>
    </source>
</evidence>
<sequence>MWVCAVCYYQNQKEDKECIKCKNDRDCEKIEGWKVVKAFDAFCDKGPTKQLCLKHGEIIRVAKKNNSDWWCGFKNEEWGWFPKMHVVRTRKSQVLSTMPLDSVTNQMRERWARLSVVVIDVLTEILRVIIKSKITPVDMYQKCISILYKFDKVQQSNLWLMKCTNTYNSLDIPVLCKLIREFFHTLSIQPPTQGWWTEPHPADQNLGDDIERINILRNKLAHQCKAEIEEAKFEYYFVQICSISRRIDDTFGTSFAQLTVERKTEYMDIITQQNYHRALRELENIKLRHINEPVKFYWGDTFETNLRNIRSMLKNAAEEGKQKIRLKIVLTYEQDRDEAVRILNEMTVDINRGLCGIEFTKASPGSIELHVEISIGLFVTDENLLTNIYSLINNVMQLGVLDILSNESIDVYLIFEEESTEQSTTIFDQKETNDASEIILEFDVEAGIFEKEDTMKEKLGNAVKSVMKHANGNVWNTKISATILPLEIEISIKSNENQAAKKEADSSSTWSTGTLLKVLCDFISQSDNDIDNLNVRKGDVVKLLDSREGWHWVEHGDTNGWIQNRLVQPTEITTLKRKMYKVKQSFESKSKYDTDNLYVRKGDVVEHVHVTSDGNWIWVKHGNSEGWIPDNYVEKTDQESTTGDRPPPLQERTYSKYVIAKSDVPPPLPERNYSKYVIAKNTTGSQDKQLDKSSDYDFGEVYEEPTSYDKQSGKPSDYNYDYADFNPKINKDTTGSQDKQLDKSSDFNIEEFYEDFETYDDADFNPKINEDYINVSKDISEKKPDEEPIYEDIDIFEQLRIVMVGKTGSGKSATGNAILGQKYFESRMAGLSVTKECQRGKIEIGDRKIIVVDTPGLFDTTLSPDEIEENILNCVHMTFPGPHVFLLVLQIGRFTKEEIESLDQLFDIFGKEMEAFSIILFTRMDDLENQNNTIEDFIEESGSPLTEYIEKCHGRYFAINNTATAENKAEMIHKLLNLIDTVVKQNQNVCFSNSMFKDAKERVRESRIKLEIENLKEIEQIEHVLGKKS</sequence>
<dbReference type="FunFam" id="3.40.50.300:FF:000366">
    <property type="entry name" value="GTPase, IMAP family member 2"/>
    <property type="match status" value="1"/>
</dbReference>
<dbReference type="PROSITE" id="PS01358">
    <property type="entry name" value="ZF_RANBP2_1"/>
    <property type="match status" value="1"/>
</dbReference>
<evidence type="ECO:0000256" key="4">
    <source>
        <dbReference type="ARBA" id="ARBA00022741"/>
    </source>
</evidence>
<comment type="similarity">
    <text evidence="1">Belongs to the TRAFAC class TrmE-Era-EngA-EngB-Septin-like GTPase superfamily. AIG1/Toc34/Toc159-like paraseptin GTPase family. IAN subfamily.</text>
</comment>
<evidence type="ECO:0000259" key="11">
    <source>
        <dbReference type="PROSITE" id="PS50002"/>
    </source>
</evidence>